<dbReference type="SUPFAM" id="SSF58104">
    <property type="entry name" value="Methyl-accepting chemotaxis protein (MCP) signaling domain"/>
    <property type="match status" value="1"/>
</dbReference>
<dbReference type="Pfam" id="PF00672">
    <property type="entry name" value="HAMP"/>
    <property type="match status" value="1"/>
</dbReference>
<feature type="domain" description="Methyl-accepting transducer" evidence="5">
    <location>
        <begin position="379"/>
        <end position="601"/>
    </location>
</feature>
<evidence type="ECO:0000313" key="8">
    <source>
        <dbReference type="Proteomes" id="UP000031971"/>
    </source>
</evidence>
<dbReference type="STRING" id="272627.CCC_01747"/>
<evidence type="ECO:0000256" key="1">
    <source>
        <dbReference type="ARBA" id="ARBA00023224"/>
    </source>
</evidence>
<keyword evidence="4" id="KW-0812">Transmembrane</keyword>
<dbReference type="PANTHER" id="PTHR32089:SF112">
    <property type="entry name" value="LYSOZYME-LIKE PROTEIN-RELATED"/>
    <property type="match status" value="1"/>
</dbReference>
<dbReference type="EMBL" id="JXSL01000005">
    <property type="protein sequence ID" value="KIM00753.1"/>
    <property type="molecule type" value="Genomic_DNA"/>
</dbReference>
<dbReference type="SMART" id="SM00283">
    <property type="entry name" value="MA"/>
    <property type="match status" value="1"/>
</dbReference>
<keyword evidence="4" id="KW-0472">Membrane</keyword>
<feature type="domain" description="HAMP" evidence="6">
    <location>
        <begin position="286"/>
        <end position="339"/>
    </location>
</feature>
<dbReference type="Proteomes" id="UP000031971">
    <property type="component" value="Unassembled WGS sequence"/>
</dbReference>
<dbReference type="PRINTS" id="PR00260">
    <property type="entry name" value="CHEMTRNSDUCR"/>
</dbReference>
<dbReference type="GO" id="GO:0016020">
    <property type="term" value="C:membrane"/>
    <property type="evidence" value="ECO:0007669"/>
    <property type="project" value="InterPro"/>
</dbReference>
<name>A0A0C2UGQ6_PARME</name>
<dbReference type="InterPro" id="IPR032255">
    <property type="entry name" value="HBM"/>
</dbReference>
<proteinExistence type="inferred from homology"/>
<dbReference type="Gene3D" id="6.10.340.10">
    <property type="match status" value="1"/>
</dbReference>
<protein>
    <submittedName>
        <fullName evidence="7">Methyl-accepting chemotaxis protein</fullName>
    </submittedName>
</protein>
<dbReference type="PROSITE" id="PS50885">
    <property type="entry name" value="HAMP"/>
    <property type="match status" value="1"/>
</dbReference>
<evidence type="ECO:0000259" key="5">
    <source>
        <dbReference type="PROSITE" id="PS50111"/>
    </source>
</evidence>
<dbReference type="Pfam" id="PF00015">
    <property type="entry name" value="MCPsignal"/>
    <property type="match status" value="1"/>
</dbReference>
<dbReference type="CDD" id="cd06225">
    <property type="entry name" value="HAMP"/>
    <property type="match status" value="1"/>
</dbReference>
<dbReference type="SMART" id="SM00304">
    <property type="entry name" value="HAMP"/>
    <property type="match status" value="1"/>
</dbReference>
<sequence length="635" mass="67943">MGVLALVVTGAIIVWSLTSLARDDAKLKSYYTARLTAEALEIGNLQLRRSEKDFLLRRDLKYVDKVHAGVTETRAMADKLLSLPELAPVSALSRQISEGMNAYAKAFESLVDTMKAAGLDEASGLQGELRNAVHAVEKVVAESGDQSLMVHMLMMRRYEKDYLLRGKPEMMSKVDAEHQAFTRRLEASPVETRGKANTQKLIDEYRTKLAALIQADQASRKALGDLSAIYSAFTPAFDKVDDFITEQTKLAEEESDATRRHTLQVASLVGGLATMLFILASFGVSRSIVVPVRAMTDVMGTLSKGDRTVDVPFTEGRDEIGEMARSVVVFKNSMAEAERLEAQARAEQERELARGRKRELLTADFDVMIRRIIAKVDGQVSQVNTTSSALRAAAEQTSSQSSAVVSAANQSSNNIQTVAAAAEELGTSTMEISRRVQDTTRITQEAVMGVRDADGTVEGLSQAALKIGEIVDLINDIASQTNLLALNATIEAARAGEAGKGFAVVASEVKHLANQTAKATSEIAEQINGIQASTQGAVAAIKTVGGAITRVDEVVASIAAAVEQQNAATQEIVRNVNEASTGNQEITHSISDVASAARNTGEMASAMLSVAKILEESGADLGRHVGVFLTSVKAA</sequence>
<comment type="caution">
    <text evidence="7">The sequence shown here is derived from an EMBL/GenBank/DDBJ whole genome shotgun (WGS) entry which is preliminary data.</text>
</comment>
<dbReference type="InterPro" id="IPR003660">
    <property type="entry name" value="HAMP_dom"/>
</dbReference>
<dbReference type="GO" id="GO:0007165">
    <property type="term" value="P:signal transduction"/>
    <property type="evidence" value="ECO:0007669"/>
    <property type="project" value="UniProtKB-KW"/>
</dbReference>
<comment type="similarity">
    <text evidence="2">Belongs to the methyl-accepting chemotaxis (MCP) protein family.</text>
</comment>
<evidence type="ECO:0000256" key="3">
    <source>
        <dbReference type="PROSITE-ProRule" id="PRU00284"/>
    </source>
</evidence>
<dbReference type="RefSeq" id="WP_041039093.1">
    <property type="nucleotide sequence ID" value="NZ_JXSL01000005.1"/>
</dbReference>
<dbReference type="PANTHER" id="PTHR32089">
    <property type="entry name" value="METHYL-ACCEPTING CHEMOTAXIS PROTEIN MCPB"/>
    <property type="match status" value="1"/>
</dbReference>
<dbReference type="GO" id="GO:0004888">
    <property type="term" value="F:transmembrane signaling receptor activity"/>
    <property type="evidence" value="ECO:0007669"/>
    <property type="project" value="InterPro"/>
</dbReference>
<dbReference type="InterPro" id="IPR004090">
    <property type="entry name" value="Chemotax_Me-accpt_rcpt"/>
</dbReference>
<feature type="transmembrane region" description="Helical" evidence="4">
    <location>
        <begin position="265"/>
        <end position="285"/>
    </location>
</feature>
<keyword evidence="4" id="KW-1133">Transmembrane helix</keyword>
<keyword evidence="8" id="KW-1185">Reference proteome</keyword>
<keyword evidence="1 3" id="KW-0807">Transducer</keyword>
<accession>A0A0C2UGQ6</accession>
<dbReference type="GO" id="GO:0006935">
    <property type="term" value="P:chemotaxis"/>
    <property type="evidence" value="ECO:0007669"/>
    <property type="project" value="InterPro"/>
</dbReference>
<dbReference type="SMART" id="SM01358">
    <property type="entry name" value="HBM"/>
    <property type="match status" value="1"/>
</dbReference>
<dbReference type="OrthoDB" id="3289104at2"/>
<dbReference type="PROSITE" id="PS50111">
    <property type="entry name" value="CHEMOTAXIS_TRANSDUC_2"/>
    <property type="match status" value="1"/>
</dbReference>
<dbReference type="AlphaFoldDB" id="A0A0C2UGQ6"/>
<organism evidence="7 8">
    <name type="scientific">Paramagnetospirillum magnetotacticum MS-1</name>
    <dbReference type="NCBI Taxonomy" id="272627"/>
    <lineage>
        <taxon>Bacteria</taxon>
        <taxon>Pseudomonadati</taxon>
        <taxon>Pseudomonadota</taxon>
        <taxon>Alphaproteobacteria</taxon>
        <taxon>Rhodospirillales</taxon>
        <taxon>Magnetospirillaceae</taxon>
        <taxon>Paramagnetospirillum</taxon>
    </lineage>
</organism>
<evidence type="ECO:0000313" key="7">
    <source>
        <dbReference type="EMBL" id="KIM00753.1"/>
    </source>
</evidence>
<evidence type="ECO:0000259" key="6">
    <source>
        <dbReference type="PROSITE" id="PS50885"/>
    </source>
</evidence>
<gene>
    <name evidence="7" type="ORF">CCC_01747</name>
</gene>
<evidence type="ECO:0000256" key="4">
    <source>
        <dbReference type="SAM" id="Phobius"/>
    </source>
</evidence>
<dbReference type="Gene3D" id="1.10.287.950">
    <property type="entry name" value="Methyl-accepting chemotaxis protein"/>
    <property type="match status" value="1"/>
</dbReference>
<reference evidence="7 8" key="1">
    <citation type="submission" date="2015-01" db="EMBL/GenBank/DDBJ databases">
        <title>Genome Sequence of Magnetospirillum magnetotacticum Strain MS-1.</title>
        <authorList>
            <person name="Marinov G.K."/>
            <person name="Smalley M.D."/>
            <person name="DeSalvo G."/>
        </authorList>
    </citation>
    <scope>NUCLEOTIDE SEQUENCE [LARGE SCALE GENOMIC DNA]</scope>
    <source>
        <strain evidence="7 8">MS-1</strain>
    </source>
</reference>
<dbReference type="InterPro" id="IPR004089">
    <property type="entry name" value="MCPsignal_dom"/>
</dbReference>
<evidence type="ECO:0000256" key="2">
    <source>
        <dbReference type="ARBA" id="ARBA00029447"/>
    </source>
</evidence>